<sequence>MKSFHVLSYIPLVNLKISCYFLKLLLN</sequence>
<reference evidence="1" key="1">
    <citation type="submission" date="2019-12" db="EMBL/GenBank/DDBJ databases">
        <authorList>
            <person name="Scholz U."/>
            <person name="Mascher M."/>
            <person name="Fiebig A."/>
        </authorList>
    </citation>
    <scope>NUCLEOTIDE SEQUENCE</scope>
</reference>
<dbReference type="EMBL" id="LR743588">
    <property type="protein sequence ID" value="CAA2615316.1"/>
    <property type="molecule type" value="Genomic_DNA"/>
</dbReference>
<dbReference type="AlphaFoldDB" id="A0A7I8IBX8"/>
<gene>
    <name evidence="1" type="ORF">SI7747_01001670</name>
    <name evidence="2" type="ORF">SI8410_01001801</name>
</gene>
<evidence type="ECO:0000313" key="1">
    <source>
        <dbReference type="EMBL" id="CAA2615316.1"/>
    </source>
</evidence>
<dbReference type="Proteomes" id="UP000663760">
    <property type="component" value="Chromosome 1"/>
</dbReference>
<organism evidence="1">
    <name type="scientific">Spirodela intermedia</name>
    <name type="common">Intermediate duckweed</name>
    <dbReference type="NCBI Taxonomy" id="51605"/>
    <lineage>
        <taxon>Eukaryota</taxon>
        <taxon>Viridiplantae</taxon>
        <taxon>Streptophyta</taxon>
        <taxon>Embryophyta</taxon>
        <taxon>Tracheophyta</taxon>
        <taxon>Spermatophyta</taxon>
        <taxon>Magnoliopsida</taxon>
        <taxon>Liliopsida</taxon>
        <taxon>Araceae</taxon>
        <taxon>Lemnoideae</taxon>
        <taxon>Spirodela</taxon>
    </lineage>
</organism>
<name>A0A7I8IBX8_SPIIN</name>
<keyword evidence="3" id="KW-1185">Reference proteome</keyword>
<dbReference type="EMBL" id="LR746264">
    <property type="protein sequence ID" value="CAA7389830.1"/>
    <property type="molecule type" value="Genomic_DNA"/>
</dbReference>
<accession>A0A7I8IBX8</accession>
<evidence type="ECO:0000313" key="2">
    <source>
        <dbReference type="EMBL" id="CAA7389830.1"/>
    </source>
</evidence>
<proteinExistence type="predicted"/>
<protein>
    <submittedName>
        <fullName evidence="1">Uncharacterized protein</fullName>
    </submittedName>
</protein>
<evidence type="ECO:0000313" key="3">
    <source>
        <dbReference type="Proteomes" id="UP000663760"/>
    </source>
</evidence>